<dbReference type="GeneID" id="28828888"/>
<reference evidence="2 3" key="1">
    <citation type="submission" date="2015-10" db="EMBL/GenBank/DDBJ databases">
        <title>Full genome of DAOMC 229536 Phialocephala scopiformis, a fungal endophyte of spruce producing the potent anti-insectan compound rugulosin.</title>
        <authorList>
            <consortium name="DOE Joint Genome Institute"/>
            <person name="Walker A.K."/>
            <person name="Frasz S.L."/>
            <person name="Seifert K.A."/>
            <person name="Miller J.D."/>
            <person name="Mondo S.J."/>
            <person name="Labutti K."/>
            <person name="Lipzen A."/>
            <person name="Dockter R."/>
            <person name="Kennedy M."/>
            <person name="Grigoriev I.V."/>
            <person name="Spatafora J.W."/>
        </authorList>
    </citation>
    <scope>NUCLEOTIDE SEQUENCE [LARGE SCALE GENOMIC DNA]</scope>
    <source>
        <strain evidence="2 3">CBS 120377</strain>
    </source>
</reference>
<dbReference type="RefSeq" id="XP_018078876.1">
    <property type="nucleotide sequence ID" value="XM_018219162.1"/>
</dbReference>
<dbReference type="Proteomes" id="UP000070700">
    <property type="component" value="Unassembled WGS sequence"/>
</dbReference>
<accession>A0A194XWL3</accession>
<evidence type="ECO:0000256" key="1">
    <source>
        <dbReference type="SAM" id="Phobius"/>
    </source>
</evidence>
<keyword evidence="3" id="KW-1185">Reference proteome</keyword>
<sequence length="338" mass="36772">MAEVSYTTYGQPMPDVKGLVIQTPSLPQCGNVNFNFTQTQYSFASGFVGQVRYGSTDEGLMSSVNSTCPQFVMIYGYIDPEISKNITNANISVAWCNPFYQRLDVNVSYLLPNYTIQSAIADENTAVVQALPDIWPITVQSFTDLPTSSNNGAGSDTDPFFQSLLMSDPNPLPLSNISRNDKASDVLSSMESAYQILSAQIANIYLRSVPLSPTPALSGSLTDNSRLRLVQSPIPTRILQGVLAVILFCMIVVFITSWKSDRVLPSSPTSIAAVASLLAGAKLLECFPAGSEWLSNEELRKLEVFGGKEGFSLRWWGEEGNDDGVRFGVDKEGLGNDI</sequence>
<dbReference type="KEGG" id="psco:LY89DRAFT_727543"/>
<proteinExistence type="predicted"/>
<keyword evidence="1" id="KW-1133">Transmembrane helix</keyword>
<gene>
    <name evidence="2" type="ORF">LY89DRAFT_727543</name>
</gene>
<dbReference type="AlphaFoldDB" id="A0A194XWL3"/>
<evidence type="ECO:0000313" key="3">
    <source>
        <dbReference type="Proteomes" id="UP000070700"/>
    </source>
</evidence>
<dbReference type="OrthoDB" id="5332281at2759"/>
<protein>
    <submittedName>
        <fullName evidence="2">Uncharacterized protein</fullName>
    </submittedName>
</protein>
<feature type="transmembrane region" description="Helical" evidence="1">
    <location>
        <begin position="238"/>
        <end position="258"/>
    </location>
</feature>
<dbReference type="EMBL" id="KQ947404">
    <property type="protein sequence ID" value="KUJ24521.1"/>
    <property type="molecule type" value="Genomic_DNA"/>
</dbReference>
<evidence type="ECO:0000313" key="2">
    <source>
        <dbReference type="EMBL" id="KUJ24521.1"/>
    </source>
</evidence>
<name>A0A194XWL3_MOLSC</name>
<organism evidence="2 3">
    <name type="scientific">Mollisia scopiformis</name>
    <name type="common">Conifer needle endophyte fungus</name>
    <name type="synonym">Phialocephala scopiformis</name>
    <dbReference type="NCBI Taxonomy" id="149040"/>
    <lineage>
        <taxon>Eukaryota</taxon>
        <taxon>Fungi</taxon>
        <taxon>Dikarya</taxon>
        <taxon>Ascomycota</taxon>
        <taxon>Pezizomycotina</taxon>
        <taxon>Leotiomycetes</taxon>
        <taxon>Helotiales</taxon>
        <taxon>Mollisiaceae</taxon>
        <taxon>Mollisia</taxon>
    </lineage>
</organism>
<keyword evidence="1" id="KW-0472">Membrane</keyword>
<dbReference type="STRING" id="149040.A0A194XWL3"/>
<dbReference type="InParanoid" id="A0A194XWL3"/>
<keyword evidence="1" id="KW-0812">Transmembrane</keyword>